<sequence length="309" mass="34658">MSDFNLIKWEGKPLEKLIEVISSAIGTIYKPKAIRKEADAKAYEIEIIERAKSRALAEGKEIEAASFERMQDRLLHREMKRQSNIDAISSVAAEQLSQEESVSEEPVSEDWTTRFFNMAEDISDIDMQALWGKILAGEVKQPKSFSLRTLELIRNLSKYEANIFLKASEYAIETSGASFIFKDSETSEKFLSYTERSILVEVGLLNSDQFLSYQLLETPNDASLVMTSGNIILVTKKKAGTAVVNLDVYAFSKSGVELLKLLKPTVQMTYLSKLGKSLINLGVTVQYANILKVNSDGTIQHTLPMMDFI</sequence>
<dbReference type="Pfam" id="PF10987">
    <property type="entry name" value="DUF2806"/>
    <property type="match status" value="1"/>
</dbReference>
<keyword evidence="2" id="KW-1185">Reference proteome</keyword>
<name>A0ABT4KSG6_9SPHI</name>
<gene>
    <name evidence="1" type="ORF">O0931_01045</name>
</gene>
<dbReference type="EMBL" id="JAPWGL010000001">
    <property type="protein sequence ID" value="MCZ4221876.1"/>
    <property type="molecule type" value="Genomic_DNA"/>
</dbReference>
<organism evidence="1 2">
    <name type="scientific">Pedobacter rhodius</name>
    <dbReference type="NCBI Taxonomy" id="3004098"/>
    <lineage>
        <taxon>Bacteria</taxon>
        <taxon>Pseudomonadati</taxon>
        <taxon>Bacteroidota</taxon>
        <taxon>Sphingobacteriia</taxon>
        <taxon>Sphingobacteriales</taxon>
        <taxon>Sphingobacteriaceae</taxon>
        <taxon>Pedobacter</taxon>
    </lineage>
</organism>
<accession>A0ABT4KSG6</accession>
<dbReference type="RefSeq" id="WP_269413709.1">
    <property type="nucleotide sequence ID" value="NZ_JAPWGL010000001.1"/>
</dbReference>
<dbReference type="Proteomes" id="UP001144341">
    <property type="component" value="Unassembled WGS sequence"/>
</dbReference>
<dbReference type="InterPro" id="IPR021254">
    <property type="entry name" value="DUF2806"/>
</dbReference>
<proteinExistence type="predicted"/>
<evidence type="ECO:0000313" key="2">
    <source>
        <dbReference type="Proteomes" id="UP001144341"/>
    </source>
</evidence>
<comment type="caution">
    <text evidence="1">The sequence shown here is derived from an EMBL/GenBank/DDBJ whole genome shotgun (WGS) entry which is preliminary data.</text>
</comment>
<evidence type="ECO:0000313" key="1">
    <source>
        <dbReference type="EMBL" id="MCZ4221876.1"/>
    </source>
</evidence>
<protein>
    <submittedName>
        <fullName evidence="1">DUF2806 domain-containing protein</fullName>
    </submittedName>
</protein>
<reference evidence="1" key="1">
    <citation type="submission" date="2022-12" db="EMBL/GenBank/DDBJ databases">
        <title>Genome sequence of SJ11.</title>
        <authorList>
            <person name="Woo H."/>
        </authorList>
    </citation>
    <scope>NUCLEOTIDE SEQUENCE</scope>
    <source>
        <strain evidence="1">SJ11</strain>
    </source>
</reference>